<gene>
    <name evidence="6" type="primary">Lect2</name>
    <name evidence="6" type="ORF">UPUEPO_R14533</name>
</gene>
<dbReference type="Proteomes" id="UP000544127">
    <property type="component" value="Unassembled WGS sequence"/>
</dbReference>
<keyword evidence="2" id="KW-0732">Signal</keyword>
<sequence length="136" mass="14763">AAAEEWAKICSGQSENKIRGCDSYGCGGYGNSRGGRKNRGVDVVCDDGSVVYAPFTGKIKKQVKPYGNGNAIDDGLQLSGSGFCVKLFYIKPIKYKGSIKKGEKIGILLPMQRVYRGIISHIHIQNCDLTDPTPYL</sequence>
<evidence type="ECO:0000256" key="5">
    <source>
        <dbReference type="ARBA" id="ARBA00024361"/>
    </source>
</evidence>
<dbReference type="FunFam" id="2.70.70.10:FF:000011">
    <property type="entry name" value="Leukocyte cell-derived chemotaxin-2"/>
    <property type="match status" value="1"/>
</dbReference>
<comment type="similarity">
    <text evidence="5">Belongs to the LECT2/MIM-1 family.</text>
</comment>
<keyword evidence="7" id="KW-1185">Reference proteome</keyword>
<comment type="caution">
    <text evidence="6">The sequence shown here is derived from an EMBL/GenBank/DDBJ whole genome shotgun (WGS) entry which is preliminary data.</text>
</comment>
<proteinExistence type="inferred from homology"/>
<keyword evidence="1" id="KW-0479">Metal-binding</keyword>
<dbReference type="GO" id="GO:0046872">
    <property type="term" value="F:metal ion binding"/>
    <property type="evidence" value="ECO:0007669"/>
    <property type="project" value="UniProtKB-KW"/>
</dbReference>
<dbReference type="Gene3D" id="2.70.70.10">
    <property type="entry name" value="Glucose Permease (Domain IIA)"/>
    <property type="match status" value="1"/>
</dbReference>
<dbReference type="OrthoDB" id="5911921at2759"/>
<dbReference type="InterPro" id="IPR011055">
    <property type="entry name" value="Dup_hybrid_motif"/>
</dbReference>
<dbReference type="PANTHER" id="PTHR11329">
    <property type="entry name" value="LEUKOCYTE CELL-DERIVED CHEMOTAXIN 2"/>
    <property type="match status" value="1"/>
</dbReference>
<organism evidence="6 7">
    <name type="scientific">Upupa epops</name>
    <name type="common">Eurasian hoopoe</name>
    <dbReference type="NCBI Taxonomy" id="57439"/>
    <lineage>
        <taxon>Eukaryota</taxon>
        <taxon>Metazoa</taxon>
        <taxon>Chordata</taxon>
        <taxon>Craniata</taxon>
        <taxon>Vertebrata</taxon>
        <taxon>Euteleostomi</taxon>
        <taxon>Archelosauria</taxon>
        <taxon>Archosauria</taxon>
        <taxon>Dinosauria</taxon>
        <taxon>Saurischia</taxon>
        <taxon>Theropoda</taxon>
        <taxon>Coelurosauria</taxon>
        <taxon>Aves</taxon>
        <taxon>Neognathae</taxon>
        <taxon>Neoaves</taxon>
        <taxon>Telluraves</taxon>
        <taxon>Coraciimorphae</taxon>
        <taxon>Bucerotiformes</taxon>
        <taxon>Upupidae</taxon>
        <taxon>Upupa</taxon>
    </lineage>
</organism>
<name>A0A7K6AUE6_UPUEP</name>
<evidence type="ECO:0000256" key="2">
    <source>
        <dbReference type="ARBA" id="ARBA00022729"/>
    </source>
</evidence>
<dbReference type="PANTHER" id="PTHR11329:SF0">
    <property type="entry name" value="LEUKOCYTE CELL-DERIVED CHEMOTAXIN-2"/>
    <property type="match status" value="1"/>
</dbReference>
<dbReference type="InterPro" id="IPR008663">
    <property type="entry name" value="LECT2"/>
</dbReference>
<evidence type="ECO:0000313" key="7">
    <source>
        <dbReference type="Proteomes" id="UP000544127"/>
    </source>
</evidence>
<evidence type="ECO:0000313" key="6">
    <source>
        <dbReference type="EMBL" id="NWU93554.1"/>
    </source>
</evidence>
<feature type="non-terminal residue" evidence="6">
    <location>
        <position position="1"/>
    </location>
</feature>
<keyword evidence="3" id="KW-0862">Zinc</keyword>
<accession>A0A7K6AUE6</accession>
<dbReference type="EMBL" id="VZRI01005329">
    <property type="protein sequence ID" value="NWU93554.1"/>
    <property type="molecule type" value="Genomic_DNA"/>
</dbReference>
<dbReference type="AlphaFoldDB" id="A0A7K6AUE6"/>
<feature type="non-terminal residue" evidence="6">
    <location>
        <position position="136"/>
    </location>
</feature>
<evidence type="ECO:0000256" key="3">
    <source>
        <dbReference type="ARBA" id="ARBA00022833"/>
    </source>
</evidence>
<evidence type="ECO:0000256" key="4">
    <source>
        <dbReference type="ARBA" id="ARBA00023157"/>
    </source>
</evidence>
<keyword evidence="4" id="KW-1015">Disulfide bond</keyword>
<protein>
    <submittedName>
        <fullName evidence="6">LECT2 protein</fullName>
    </submittedName>
</protein>
<evidence type="ECO:0000256" key="1">
    <source>
        <dbReference type="ARBA" id="ARBA00022723"/>
    </source>
</evidence>
<reference evidence="6 7" key="1">
    <citation type="submission" date="2019-09" db="EMBL/GenBank/DDBJ databases">
        <title>Bird 10,000 Genomes (B10K) Project - Family phase.</title>
        <authorList>
            <person name="Zhang G."/>
        </authorList>
    </citation>
    <scope>NUCLEOTIDE SEQUENCE [LARGE SCALE GENOMIC DNA]</scope>
    <source>
        <strain evidence="6">B10K-DU-012-37</strain>
    </source>
</reference>